<dbReference type="EMBL" id="CP092623">
    <property type="protein sequence ID" value="UMM30776.1"/>
    <property type="molecule type" value="Genomic_DNA"/>
</dbReference>
<dbReference type="Proteomes" id="UP000829354">
    <property type="component" value="Chromosome IV"/>
</dbReference>
<gene>
    <name evidence="2" type="ORF">L5515_012519</name>
</gene>
<sequence length="200" mass="21702">MYEMAHATKPRMAHSIREMDRIELQDRTERTDEYLYQCYTCKQEVFNICKVIRTNEDERTDTYAKLSRIFSFPGVKQKQLFVIYKNIPTLSKIYDSFRSLYHEAIYLMNLMARNNTLMEGVGGGRDGYAAGGGGAGVGGGGGCQCAGQAFRWLALPSGPPGPDGNAEPAGVPGMPGPDGQARGAPPAGPHEPPEAPVNDG</sequence>
<evidence type="ECO:0000313" key="2">
    <source>
        <dbReference type="EMBL" id="UMM30776.1"/>
    </source>
</evidence>
<proteinExistence type="predicted"/>
<evidence type="ECO:0000256" key="1">
    <source>
        <dbReference type="SAM" id="MobiDB-lite"/>
    </source>
</evidence>
<keyword evidence="3" id="KW-1185">Reference proteome</keyword>
<reference evidence="2 3" key="1">
    <citation type="submission" date="2022-04" db="EMBL/GenBank/DDBJ databases">
        <title>Chromosome-level reference genomes for two strains of Caenorhabditis briggsae: an improved platform for comparative genomics.</title>
        <authorList>
            <person name="Stevens L."/>
            <person name="Andersen E."/>
        </authorList>
    </citation>
    <scope>NUCLEOTIDE SEQUENCE [LARGE SCALE GENOMIC DNA]</scope>
    <source>
        <strain evidence="2">VX34</strain>
        <tissue evidence="2">Whole-organism</tissue>
    </source>
</reference>
<accession>A0AAE9F127</accession>
<name>A0AAE9F127_CAEBR</name>
<protein>
    <submittedName>
        <fullName evidence="2">Uncharacterized protein</fullName>
    </submittedName>
</protein>
<evidence type="ECO:0000313" key="3">
    <source>
        <dbReference type="Proteomes" id="UP000829354"/>
    </source>
</evidence>
<dbReference type="AlphaFoldDB" id="A0AAE9F127"/>
<feature type="region of interest" description="Disordered" evidence="1">
    <location>
        <begin position="154"/>
        <end position="200"/>
    </location>
</feature>
<organism evidence="2 3">
    <name type="scientific">Caenorhabditis briggsae</name>
    <dbReference type="NCBI Taxonomy" id="6238"/>
    <lineage>
        <taxon>Eukaryota</taxon>
        <taxon>Metazoa</taxon>
        <taxon>Ecdysozoa</taxon>
        <taxon>Nematoda</taxon>
        <taxon>Chromadorea</taxon>
        <taxon>Rhabditida</taxon>
        <taxon>Rhabditina</taxon>
        <taxon>Rhabditomorpha</taxon>
        <taxon>Rhabditoidea</taxon>
        <taxon>Rhabditidae</taxon>
        <taxon>Peloderinae</taxon>
        <taxon>Caenorhabditis</taxon>
    </lineage>
</organism>